<gene>
    <name evidence="1" type="ORF">g.21778</name>
</gene>
<name>A0A1B6ERW8_9HEMI</name>
<organism evidence="1">
    <name type="scientific">Cuerna arida</name>
    <dbReference type="NCBI Taxonomy" id="1464854"/>
    <lineage>
        <taxon>Eukaryota</taxon>
        <taxon>Metazoa</taxon>
        <taxon>Ecdysozoa</taxon>
        <taxon>Arthropoda</taxon>
        <taxon>Hexapoda</taxon>
        <taxon>Insecta</taxon>
        <taxon>Pterygota</taxon>
        <taxon>Neoptera</taxon>
        <taxon>Paraneoptera</taxon>
        <taxon>Hemiptera</taxon>
        <taxon>Auchenorrhyncha</taxon>
        <taxon>Membracoidea</taxon>
        <taxon>Cicadellidae</taxon>
        <taxon>Cicadellinae</taxon>
        <taxon>Proconiini</taxon>
        <taxon>Cuerna</taxon>
    </lineage>
</organism>
<sequence length="259" mass="29167">MLSDGEIGSQLEPSWKCPAGPVNVWKVVEADDGTGNKMRVSIQDVPKDPVRREEVIQLMLDHYLADETISSYLNLKSDPLARKDLRVIWNYCMSQGITVGAYKLGESGELLSLIGVNLLYVCTPETIKDVANITERIQSPNQSKMIRVLWDLWDRSNEEYYKVFGEGPHIVGWGMFVAKQFRGQKLGVELLEARNKIGQKYKIPSTRTIFTSATSQSIAQRAGFVSVFEIDYDKVVNDAGVIEFPGLKEKTLKIMAKRC</sequence>
<proteinExistence type="predicted"/>
<dbReference type="AlphaFoldDB" id="A0A1B6ERW8"/>
<evidence type="ECO:0000313" key="1">
    <source>
        <dbReference type="EMBL" id="JAS40618.1"/>
    </source>
</evidence>
<dbReference type="EMBL" id="GECZ01029151">
    <property type="protein sequence ID" value="JAS40618.1"/>
    <property type="molecule type" value="Transcribed_RNA"/>
</dbReference>
<protein>
    <recommendedName>
        <fullName evidence="2">N-acetyltransferase domain-containing protein</fullName>
    </recommendedName>
</protein>
<evidence type="ECO:0008006" key="2">
    <source>
        <dbReference type="Google" id="ProtNLM"/>
    </source>
</evidence>
<dbReference type="SUPFAM" id="SSF55729">
    <property type="entry name" value="Acyl-CoA N-acyltransferases (Nat)"/>
    <property type="match status" value="1"/>
</dbReference>
<reference evidence="1" key="1">
    <citation type="submission" date="2015-11" db="EMBL/GenBank/DDBJ databases">
        <title>De novo transcriptome assembly of four potential Pierce s Disease insect vectors from Arizona vineyards.</title>
        <authorList>
            <person name="Tassone E.E."/>
        </authorList>
    </citation>
    <scope>NUCLEOTIDE SEQUENCE</scope>
</reference>
<dbReference type="InterPro" id="IPR016181">
    <property type="entry name" value="Acyl_CoA_acyltransferase"/>
</dbReference>
<accession>A0A1B6ERW8</accession>
<dbReference type="Gene3D" id="3.40.630.30">
    <property type="match status" value="1"/>
</dbReference>